<dbReference type="InterPro" id="IPR051326">
    <property type="entry name" value="Kynurenine-oxoglutarate_AT"/>
</dbReference>
<dbReference type="InterPro" id="IPR004839">
    <property type="entry name" value="Aminotransferase_I/II_large"/>
</dbReference>
<dbReference type="PANTHER" id="PTHR43807:SF20">
    <property type="entry name" value="FI04487P"/>
    <property type="match status" value="1"/>
</dbReference>
<sequence>MSRLVSRLDHFPETIFATMTNLAVARGAVNLGQGFPDEDGPRSMLDEAARQIREGNNQYPPGRGFAGLRAAIATDRQKNLGHHLDPENEVLVTVGATEAISATVLALVEPGSEVVVIEPYYDAYAAAVALAGATLVPVPLLPDGDTDTGWRLDHAALRAAVGPATAMVIINTPHNPTGHVFGADDLEVVADLARRHDLLVLSDEVYEKLLYDGRHHAPIALLPGMRERTVTVSSAAKCLNVTGWKTGWALSTPEIIDAVTKAKQFLTFVGVGHVQPAVAHALDNEQAWIGGLRDEMQRRRDLLMDGLDRAGFDVKACAGGYFVIADATPLGVTDAADFCTGDLIDRGVVGIPVSAFATSPDTGHLDPLVRFAFCKREHLIRDAVARLI</sequence>
<dbReference type="Pfam" id="PF00155">
    <property type="entry name" value="Aminotran_1_2"/>
    <property type="match status" value="1"/>
</dbReference>
<dbReference type="FunFam" id="3.40.640.10:FF:000024">
    <property type="entry name" value="Kynurenine--oxoglutarate transaminase 3"/>
    <property type="match status" value="1"/>
</dbReference>
<evidence type="ECO:0000256" key="3">
    <source>
        <dbReference type="ARBA" id="ARBA00022576"/>
    </source>
</evidence>
<dbReference type="SUPFAM" id="SSF53383">
    <property type="entry name" value="PLP-dependent transferases"/>
    <property type="match status" value="1"/>
</dbReference>
<comment type="cofactor">
    <cofactor evidence="1">
        <name>pyridoxal 5'-phosphate</name>
        <dbReference type="ChEBI" id="CHEBI:597326"/>
    </cofactor>
</comment>
<protein>
    <submittedName>
        <fullName evidence="8">Pyridoxal phosphate-dependent aminotransferase</fullName>
        <ecNumber evidence="8">2.6.1.-</ecNumber>
    </submittedName>
</protein>
<evidence type="ECO:0000256" key="1">
    <source>
        <dbReference type="ARBA" id="ARBA00001933"/>
    </source>
</evidence>
<reference evidence="8" key="1">
    <citation type="submission" date="2022-11" db="EMBL/GenBank/DDBJ databases">
        <title>Corynebacterium sp. isolated from Penguins.</title>
        <authorList>
            <person name="Sedlar K."/>
            <person name="Svec P."/>
        </authorList>
    </citation>
    <scope>NUCLEOTIDE SEQUENCE</scope>
    <source>
        <strain evidence="7">P7003</strain>
        <strain evidence="8">P7374</strain>
    </source>
</reference>
<dbReference type="InterPro" id="IPR015422">
    <property type="entry name" value="PyrdxlP-dep_Trfase_small"/>
</dbReference>
<evidence type="ECO:0000313" key="9">
    <source>
        <dbReference type="Proteomes" id="UP001071478"/>
    </source>
</evidence>
<gene>
    <name evidence="7" type="ORF">OS125_05420</name>
    <name evidence="8" type="ORF">OS129_06330</name>
</gene>
<dbReference type="EMBL" id="JAPMKU010000003">
    <property type="protein sequence ID" value="MCX7468491.1"/>
    <property type="molecule type" value="Genomic_DNA"/>
</dbReference>
<dbReference type="NCBIfam" id="NF005855">
    <property type="entry name" value="PRK07777.1"/>
    <property type="match status" value="1"/>
</dbReference>
<comment type="similarity">
    <text evidence="2">Belongs to the class-I pyridoxal-phosphate-dependent aminotransferase family.</text>
</comment>
<dbReference type="GO" id="GO:0005737">
    <property type="term" value="C:cytoplasm"/>
    <property type="evidence" value="ECO:0007669"/>
    <property type="project" value="TreeGrafter"/>
</dbReference>
<dbReference type="EMBL" id="JAPMKV010000002">
    <property type="protein sequence ID" value="MCX7444683.1"/>
    <property type="molecule type" value="Genomic_DNA"/>
</dbReference>
<dbReference type="CDD" id="cd00609">
    <property type="entry name" value="AAT_like"/>
    <property type="match status" value="1"/>
</dbReference>
<evidence type="ECO:0000313" key="7">
    <source>
        <dbReference type="EMBL" id="MCX7444683.1"/>
    </source>
</evidence>
<dbReference type="InterPro" id="IPR015421">
    <property type="entry name" value="PyrdxlP-dep_Trfase_major"/>
</dbReference>
<evidence type="ECO:0000313" key="8">
    <source>
        <dbReference type="EMBL" id="MCX7468491.1"/>
    </source>
</evidence>
<evidence type="ECO:0000313" key="10">
    <source>
        <dbReference type="Proteomes" id="UP001081709"/>
    </source>
</evidence>
<dbReference type="Proteomes" id="UP001071478">
    <property type="component" value="Unassembled WGS sequence"/>
</dbReference>
<evidence type="ECO:0000256" key="5">
    <source>
        <dbReference type="ARBA" id="ARBA00022898"/>
    </source>
</evidence>
<evidence type="ECO:0000256" key="2">
    <source>
        <dbReference type="ARBA" id="ARBA00007441"/>
    </source>
</evidence>
<keyword evidence="4 8" id="KW-0808">Transferase</keyword>
<keyword evidence="3 8" id="KW-0032">Aminotransferase</keyword>
<evidence type="ECO:0000256" key="4">
    <source>
        <dbReference type="ARBA" id="ARBA00022679"/>
    </source>
</evidence>
<dbReference type="GO" id="GO:0030170">
    <property type="term" value="F:pyridoxal phosphate binding"/>
    <property type="evidence" value="ECO:0007669"/>
    <property type="project" value="InterPro"/>
</dbReference>
<dbReference type="EC" id="2.6.1.-" evidence="8"/>
<comment type="caution">
    <text evidence="8">The sequence shown here is derived from an EMBL/GenBank/DDBJ whole genome shotgun (WGS) entry which is preliminary data.</text>
</comment>
<organism evidence="8 9">
    <name type="scientific">Corynebacterium pygosceleis</name>
    <dbReference type="NCBI Taxonomy" id="2800406"/>
    <lineage>
        <taxon>Bacteria</taxon>
        <taxon>Bacillati</taxon>
        <taxon>Actinomycetota</taxon>
        <taxon>Actinomycetes</taxon>
        <taxon>Mycobacteriales</taxon>
        <taxon>Corynebacteriaceae</taxon>
        <taxon>Corynebacterium</taxon>
    </lineage>
</organism>
<keyword evidence="10" id="KW-1185">Reference proteome</keyword>
<dbReference type="AlphaFoldDB" id="A0A9Q4C7Q6"/>
<keyword evidence="5" id="KW-0663">Pyridoxal phosphate</keyword>
<dbReference type="Proteomes" id="UP001081709">
    <property type="component" value="Unassembled WGS sequence"/>
</dbReference>
<feature type="domain" description="Aminotransferase class I/classII large" evidence="6">
    <location>
        <begin position="29"/>
        <end position="373"/>
    </location>
</feature>
<dbReference type="GO" id="GO:0016212">
    <property type="term" value="F:kynurenine-oxoglutarate transaminase activity"/>
    <property type="evidence" value="ECO:0007669"/>
    <property type="project" value="TreeGrafter"/>
</dbReference>
<evidence type="ECO:0000259" key="6">
    <source>
        <dbReference type="Pfam" id="PF00155"/>
    </source>
</evidence>
<accession>A0A9Q4C7Q6</accession>
<dbReference type="InterPro" id="IPR015424">
    <property type="entry name" value="PyrdxlP-dep_Trfase"/>
</dbReference>
<proteinExistence type="inferred from homology"/>
<name>A0A9Q4C7Q6_9CORY</name>
<dbReference type="RefSeq" id="WP_248167943.1">
    <property type="nucleotide sequence ID" value="NZ_JALNJA010000003.1"/>
</dbReference>
<dbReference type="Gene3D" id="3.90.1150.10">
    <property type="entry name" value="Aspartate Aminotransferase, domain 1"/>
    <property type="match status" value="1"/>
</dbReference>
<dbReference type="PANTHER" id="PTHR43807">
    <property type="entry name" value="FI04487P"/>
    <property type="match status" value="1"/>
</dbReference>
<dbReference type="Gene3D" id="3.40.640.10">
    <property type="entry name" value="Type I PLP-dependent aspartate aminotransferase-like (Major domain)"/>
    <property type="match status" value="1"/>
</dbReference>